<dbReference type="GO" id="GO:0032396">
    <property type="term" value="F:inhibitory MHC class I receptor activity"/>
    <property type="evidence" value="ECO:0007669"/>
    <property type="project" value="TreeGrafter"/>
</dbReference>
<keyword evidence="1" id="KW-0732">Signal</keyword>
<dbReference type="AlphaFoldDB" id="A0A673UNV9"/>
<keyword evidence="2" id="KW-1015">Disulfide bond</keyword>
<dbReference type="Gene3D" id="2.60.40.10">
    <property type="entry name" value="Immunoglobulins"/>
    <property type="match status" value="1"/>
</dbReference>
<proteinExistence type="predicted"/>
<dbReference type="PANTHER" id="PTHR11738">
    <property type="entry name" value="MHC CLASS I NK CELL RECEPTOR"/>
    <property type="match status" value="1"/>
</dbReference>
<name>A0A673UNV9_SURSU</name>
<evidence type="ECO:0000313" key="5">
    <source>
        <dbReference type="Ensembl" id="ENSSSUP00005026174.1"/>
    </source>
</evidence>
<reference evidence="5" key="2">
    <citation type="submission" date="2025-08" db="UniProtKB">
        <authorList>
            <consortium name="Ensembl"/>
        </authorList>
    </citation>
    <scope>IDENTIFICATION</scope>
</reference>
<dbReference type="Proteomes" id="UP000472268">
    <property type="component" value="Chromosome 16"/>
</dbReference>
<dbReference type="Ensembl" id="ENSSSUT00005029919.1">
    <property type="protein sequence ID" value="ENSSSUP00005026174.1"/>
    <property type="gene ID" value="ENSSSUG00005017005.1"/>
</dbReference>
<dbReference type="SUPFAM" id="SSF48726">
    <property type="entry name" value="Immunoglobulin"/>
    <property type="match status" value="1"/>
</dbReference>
<organism evidence="5 6">
    <name type="scientific">Suricata suricatta</name>
    <name type="common">Meerkat</name>
    <dbReference type="NCBI Taxonomy" id="37032"/>
    <lineage>
        <taxon>Eukaryota</taxon>
        <taxon>Metazoa</taxon>
        <taxon>Chordata</taxon>
        <taxon>Craniata</taxon>
        <taxon>Vertebrata</taxon>
        <taxon>Euteleostomi</taxon>
        <taxon>Mammalia</taxon>
        <taxon>Eutheria</taxon>
        <taxon>Laurasiatheria</taxon>
        <taxon>Carnivora</taxon>
        <taxon>Feliformia</taxon>
        <taxon>Herpestidae</taxon>
        <taxon>Suricata</taxon>
    </lineage>
</organism>
<accession>A0A673UNV9</accession>
<protein>
    <recommendedName>
        <fullName evidence="4">Ig-like domain-containing protein</fullName>
    </recommendedName>
</protein>
<dbReference type="GO" id="GO:0002764">
    <property type="term" value="P:immune response-regulating signaling pathway"/>
    <property type="evidence" value="ECO:0007669"/>
    <property type="project" value="TreeGrafter"/>
</dbReference>
<evidence type="ECO:0000313" key="6">
    <source>
        <dbReference type="Proteomes" id="UP000472268"/>
    </source>
</evidence>
<dbReference type="GO" id="GO:0019221">
    <property type="term" value="P:cytokine-mediated signaling pathway"/>
    <property type="evidence" value="ECO:0007669"/>
    <property type="project" value="TreeGrafter"/>
</dbReference>
<keyword evidence="3" id="KW-0393">Immunoglobulin domain</keyword>
<sequence>MGSSVRTPTLTALLCLGEHLDKRGEGMYEKPSLTAQPGPSVSWGENVTLQCRSEIWFDTFYLSKDGSPAPPQRIHLQDAAAPCQVTFNMSPVASAQGGTYRCYGSHSSSPFLLSHPSEPLELWVSGEGPQPCPLCVIVVRDLSTGRC</sequence>
<dbReference type="PANTHER" id="PTHR11738:SF88">
    <property type="entry name" value="IG-LIKE DOMAIN-CONTAINING PROTEIN"/>
    <property type="match status" value="1"/>
</dbReference>
<evidence type="ECO:0000256" key="1">
    <source>
        <dbReference type="ARBA" id="ARBA00022729"/>
    </source>
</evidence>
<dbReference type="InterPro" id="IPR007110">
    <property type="entry name" value="Ig-like_dom"/>
</dbReference>
<dbReference type="InterPro" id="IPR013783">
    <property type="entry name" value="Ig-like_fold"/>
</dbReference>
<dbReference type="GO" id="GO:0005886">
    <property type="term" value="C:plasma membrane"/>
    <property type="evidence" value="ECO:0007669"/>
    <property type="project" value="TreeGrafter"/>
</dbReference>
<evidence type="ECO:0000256" key="3">
    <source>
        <dbReference type="ARBA" id="ARBA00023319"/>
    </source>
</evidence>
<keyword evidence="6" id="KW-1185">Reference proteome</keyword>
<dbReference type="InterPro" id="IPR050412">
    <property type="entry name" value="Ig-like_Receptors_ImmuneReg"/>
</dbReference>
<reference evidence="5" key="3">
    <citation type="submission" date="2025-09" db="UniProtKB">
        <authorList>
            <consortium name="Ensembl"/>
        </authorList>
    </citation>
    <scope>IDENTIFICATION</scope>
</reference>
<dbReference type="InterPro" id="IPR036179">
    <property type="entry name" value="Ig-like_dom_sf"/>
</dbReference>
<reference evidence="5 6" key="1">
    <citation type="submission" date="2019-05" db="EMBL/GenBank/DDBJ databases">
        <title>A Chromosome-scale Meerkat (S. suricatta) Genome Assembly.</title>
        <authorList>
            <person name="Dudchenko O."/>
            <person name="Lieberman Aiden E."/>
            <person name="Tung J."/>
            <person name="Barreiro L.B."/>
            <person name="Clutton-Brock T.H."/>
        </authorList>
    </citation>
    <scope>NUCLEOTIDE SEQUENCE [LARGE SCALE GENOMIC DNA]</scope>
</reference>
<dbReference type="FunFam" id="2.60.40.10:FF:000049">
    <property type="entry name" value="Leukocyte immunoglobulin-like receptor subfamily B member 1"/>
    <property type="match status" value="1"/>
</dbReference>
<dbReference type="PROSITE" id="PS50835">
    <property type="entry name" value="IG_LIKE"/>
    <property type="match status" value="1"/>
</dbReference>
<evidence type="ECO:0000259" key="4">
    <source>
        <dbReference type="PROSITE" id="PS50835"/>
    </source>
</evidence>
<dbReference type="Pfam" id="PF13927">
    <property type="entry name" value="Ig_3"/>
    <property type="match status" value="1"/>
</dbReference>
<feature type="domain" description="Ig-like" evidence="4">
    <location>
        <begin position="1"/>
        <end position="114"/>
    </location>
</feature>
<evidence type="ECO:0000256" key="2">
    <source>
        <dbReference type="ARBA" id="ARBA00023157"/>
    </source>
</evidence>
<dbReference type="OMA" id="QMANPRS"/>